<evidence type="ECO:0000256" key="2">
    <source>
        <dbReference type="ARBA" id="ARBA00022801"/>
    </source>
</evidence>
<dbReference type="RefSeq" id="WP_234534654.1">
    <property type="nucleotide sequence ID" value="NZ_CAKMAB010000012.1"/>
</dbReference>
<evidence type="ECO:0000259" key="6">
    <source>
        <dbReference type="PROSITE" id="PS51820"/>
    </source>
</evidence>
<evidence type="ECO:0000313" key="8">
    <source>
        <dbReference type="Proteomes" id="UP000838749"/>
    </source>
</evidence>
<dbReference type="PANTHER" id="PTHR40079">
    <property type="entry name" value="MANNAN ENDO-1,4-BETA-MANNOSIDASE E-RELATED"/>
    <property type="match status" value="1"/>
</dbReference>
<comment type="similarity">
    <text evidence="1 4">Belongs to the glycosyl hydrolase 26 family.</text>
</comment>
<keyword evidence="2 4" id="KW-0378">Hydrolase</keyword>
<dbReference type="PROSITE" id="PS51764">
    <property type="entry name" value="GH26"/>
    <property type="match status" value="1"/>
</dbReference>
<protein>
    <recommendedName>
        <fullName evidence="9">Glycosyl hydrolase</fullName>
    </recommendedName>
</protein>
<evidence type="ECO:0008006" key="9">
    <source>
        <dbReference type="Google" id="ProtNLM"/>
    </source>
</evidence>
<dbReference type="PANTHER" id="PTHR40079:SF4">
    <property type="entry name" value="GH26 DOMAIN-CONTAINING PROTEIN-RELATED"/>
    <property type="match status" value="1"/>
</dbReference>
<dbReference type="Gene3D" id="3.20.20.80">
    <property type="entry name" value="Glycosidases"/>
    <property type="match status" value="1"/>
</dbReference>
<dbReference type="EMBL" id="CAKMAB010000012">
    <property type="protein sequence ID" value="CAH1056575.1"/>
    <property type="molecule type" value="Genomic_DNA"/>
</dbReference>
<dbReference type="PRINTS" id="PR00739">
    <property type="entry name" value="GLHYDRLASE26"/>
</dbReference>
<evidence type="ECO:0000259" key="5">
    <source>
        <dbReference type="PROSITE" id="PS51764"/>
    </source>
</evidence>
<evidence type="ECO:0000256" key="4">
    <source>
        <dbReference type="PROSITE-ProRule" id="PRU01100"/>
    </source>
</evidence>
<proteinExistence type="inferred from homology"/>
<dbReference type="SUPFAM" id="SSF56988">
    <property type="entry name" value="Anthrax protective antigen"/>
    <property type="match status" value="1"/>
</dbReference>
<keyword evidence="8" id="KW-1185">Reference proteome</keyword>
<dbReference type="InterPro" id="IPR022790">
    <property type="entry name" value="GH26_dom"/>
</dbReference>
<feature type="active site" description="Nucleophile" evidence="4">
    <location>
        <position position="294"/>
    </location>
</feature>
<dbReference type="SMART" id="SM00758">
    <property type="entry name" value="PA14"/>
    <property type="match status" value="1"/>
</dbReference>
<dbReference type="InterPro" id="IPR037524">
    <property type="entry name" value="PA14/GLEYA"/>
</dbReference>
<dbReference type="Proteomes" id="UP000838749">
    <property type="component" value="Unassembled WGS sequence"/>
</dbReference>
<gene>
    <name evidence="7" type="ORF">PAECIP111894_02728</name>
</gene>
<evidence type="ECO:0000256" key="3">
    <source>
        <dbReference type="ARBA" id="ARBA00023295"/>
    </source>
</evidence>
<accession>A0ABM9BCD8</accession>
<dbReference type="PROSITE" id="PS51820">
    <property type="entry name" value="PA14"/>
    <property type="match status" value="1"/>
</dbReference>
<evidence type="ECO:0000256" key="1">
    <source>
        <dbReference type="ARBA" id="ARBA00007754"/>
    </source>
</evidence>
<comment type="caution">
    <text evidence="7">The sequence shown here is derived from an EMBL/GenBank/DDBJ whole genome shotgun (WGS) entry which is preliminary data.</text>
</comment>
<dbReference type="InterPro" id="IPR000805">
    <property type="entry name" value="Glyco_hydro_26"/>
</dbReference>
<sequence length="506" mass="56530">MKAYRTYRLLSTFLSLVLFLTVIPLGFGSAPSAAGAASSSGNPVNPETSPEAVKLLNDLYSISGKGILAGQHDYLESPDEINNKLKTTSGQYAALHGYEMGAISGQSEGTVAWQRQNVVNSAMNWSRGGGIVAMTFHANLPGTSYDWSNVKRSLSQSEFDKYVTPGTPQYSSLIAELDKVAVSLKSLRDAKVPVLWRPYHEMNGNWFWWGKKNNFSELWNIMYDRFANVHKLNNLLWVWSPNAPNAWSDPYALTYPGADKVDILAADIYENDYQQQYYDSLLSLAAGKPIAIGENGDLPNPTKLLQSQSKWVFMMSWGKFLYENNSIETIQTFMNNSFTLTRDKYNSGMLPPANEQEALPPLKNGLKGEYFKNMRLSGTPALTKNDAVIDFNWQLGTPDASLGIDNFSIRWSGKMKALYSETYQIYSASDDGIRVWIDGIPVIDSWIEQSVTERQGSITLKAGQLYDIKVEYYENQGDARVKLMWKSPSQPKGTIPSSVLFLSDLT</sequence>
<evidence type="ECO:0000313" key="7">
    <source>
        <dbReference type="EMBL" id="CAH1056575.1"/>
    </source>
</evidence>
<dbReference type="SUPFAM" id="SSF51445">
    <property type="entry name" value="(Trans)glycosidases"/>
    <property type="match status" value="1"/>
</dbReference>
<dbReference type="InterPro" id="IPR011658">
    <property type="entry name" value="PA14_dom"/>
</dbReference>
<dbReference type="Pfam" id="PF02156">
    <property type="entry name" value="Glyco_hydro_26"/>
    <property type="match status" value="1"/>
</dbReference>
<dbReference type="Gene3D" id="3.90.182.10">
    <property type="entry name" value="Toxin - Anthrax Protective Antigen,domain 1"/>
    <property type="match status" value="1"/>
</dbReference>
<feature type="domain" description="PA14" evidence="6">
    <location>
        <begin position="361"/>
        <end position="499"/>
    </location>
</feature>
<dbReference type="Pfam" id="PF07691">
    <property type="entry name" value="PA14"/>
    <property type="match status" value="1"/>
</dbReference>
<name>A0ABM9BCD8_9BACL</name>
<dbReference type="InterPro" id="IPR017853">
    <property type="entry name" value="GH"/>
</dbReference>
<feature type="active site" description="Proton donor" evidence="4">
    <location>
        <position position="201"/>
    </location>
</feature>
<organism evidence="7 8">
    <name type="scientific">Paenibacillus pseudetheri</name>
    <dbReference type="NCBI Taxonomy" id="2897682"/>
    <lineage>
        <taxon>Bacteria</taxon>
        <taxon>Bacillati</taxon>
        <taxon>Bacillota</taxon>
        <taxon>Bacilli</taxon>
        <taxon>Bacillales</taxon>
        <taxon>Paenibacillaceae</taxon>
        <taxon>Paenibacillus</taxon>
    </lineage>
</organism>
<keyword evidence="3 4" id="KW-0326">Glycosidase</keyword>
<feature type="domain" description="GH26" evidence="5">
    <location>
        <begin position="50"/>
        <end position="343"/>
    </location>
</feature>
<reference evidence="7" key="1">
    <citation type="submission" date="2021-12" db="EMBL/GenBank/DDBJ databases">
        <authorList>
            <person name="Criscuolo A."/>
        </authorList>
    </citation>
    <scope>NUCLEOTIDE SEQUENCE</scope>
    <source>
        <strain evidence="7">CIP111894</strain>
    </source>
</reference>